<dbReference type="PROSITE" id="PS51910">
    <property type="entry name" value="GH18_2"/>
    <property type="match status" value="1"/>
</dbReference>
<dbReference type="Proteomes" id="UP000548326">
    <property type="component" value="Unassembled WGS sequence"/>
</dbReference>
<evidence type="ECO:0000256" key="3">
    <source>
        <dbReference type="ARBA" id="ARBA00022801"/>
    </source>
</evidence>
<evidence type="ECO:0000256" key="5">
    <source>
        <dbReference type="RuleBase" id="RU000489"/>
    </source>
</evidence>
<proteinExistence type="inferred from homology"/>
<keyword evidence="4 5" id="KW-0326">Glycosidase</keyword>
<keyword evidence="2" id="KW-0677">Repeat</keyword>
<gene>
    <name evidence="10" type="ORF">HDF22_002179</name>
</gene>
<evidence type="ECO:0000313" key="11">
    <source>
        <dbReference type="Proteomes" id="UP000548326"/>
    </source>
</evidence>
<dbReference type="PROSITE" id="PS01095">
    <property type="entry name" value="GH18_1"/>
    <property type="match status" value="1"/>
</dbReference>
<keyword evidence="7" id="KW-0732">Signal</keyword>
<dbReference type="Pfam" id="PF00704">
    <property type="entry name" value="Glyco_hydro_18"/>
    <property type="match status" value="1"/>
</dbReference>
<name>A0A841JEQ8_9SPHI</name>
<dbReference type="PROSITE" id="PS50915">
    <property type="entry name" value="CRYSTALLIN_BETA_GAMMA"/>
    <property type="match status" value="1"/>
</dbReference>
<feature type="chain" id="PRO_5032670775" description="Glycosyl hydrolases family 18" evidence="7">
    <location>
        <begin position="26"/>
        <end position="412"/>
    </location>
</feature>
<dbReference type="SUPFAM" id="SSF51445">
    <property type="entry name" value="(Trans)glycosidases"/>
    <property type="match status" value="1"/>
</dbReference>
<comment type="caution">
    <text evidence="10">The sequence shown here is derived from an EMBL/GenBank/DDBJ whole genome shotgun (WGS) entry which is preliminary data.</text>
</comment>
<dbReference type="NCBIfam" id="NF045482">
    <property type="entry name" value="Endoglyc_H"/>
    <property type="match status" value="1"/>
</dbReference>
<evidence type="ECO:0000256" key="4">
    <source>
        <dbReference type="ARBA" id="ARBA00023295"/>
    </source>
</evidence>
<comment type="similarity">
    <text evidence="6">Belongs to the glycosyl hydrolase 18 family.</text>
</comment>
<dbReference type="InterPro" id="IPR054861">
    <property type="entry name" value="Endoglyc_H"/>
</dbReference>
<dbReference type="AlphaFoldDB" id="A0A841JEQ8"/>
<feature type="domain" description="GH18" evidence="9">
    <location>
        <begin position="54"/>
        <end position="310"/>
    </location>
</feature>
<dbReference type="InterPro" id="IPR011024">
    <property type="entry name" value="G_crystallin-like"/>
</dbReference>
<feature type="signal peptide" evidence="7">
    <location>
        <begin position="1"/>
        <end position="25"/>
    </location>
</feature>
<dbReference type="Gene3D" id="3.20.20.80">
    <property type="entry name" value="Glycosidases"/>
    <property type="match status" value="1"/>
</dbReference>
<dbReference type="GO" id="GO:0004553">
    <property type="term" value="F:hydrolase activity, hydrolyzing O-glycosyl compounds"/>
    <property type="evidence" value="ECO:0007669"/>
    <property type="project" value="InterPro"/>
</dbReference>
<dbReference type="InterPro" id="IPR001579">
    <property type="entry name" value="Glyco_hydro_18_chit_AS"/>
</dbReference>
<feature type="domain" description="Beta/gamma crystallin 'Greek key'" evidence="8">
    <location>
        <begin position="371"/>
        <end position="412"/>
    </location>
</feature>
<dbReference type="InterPro" id="IPR017853">
    <property type="entry name" value="GH"/>
</dbReference>
<organism evidence="10 11">
    <name type="scientific">Mucilaginibacter lappiensis</name>
    <dbReference type="NCBI Taxonomy" id="354630"/>
    <lineage>
        <taxon>Bacteria</taxon>
        <taxon>Pseudomonadati</taxon>
        <taxon>Bacteroidota</taxon>
        <taxon>Sphingobacteriia</taxon>
        <taxon>Sphingobacteriales</taxon>
        <taxon>Sphingobacteriaceae</taxon>
        <taxon>Mucilaginibacter</taxon>
    </lineage>
</organism>
<evidence type="ECO:0000256" key="7">
    <source>
        <dbReference type="SAM" id="SignalP"/>
    </source>
</evidence>
<dbReference type="EMBL" id="JACHCA010000005">
    <property type="protein sequence ID" value="MBB6128066.1"/>
    <property type="molecule type" value="Genomic_DNA"/>
</dbReference>
<dbReference type="InterPro" id="IPR001223">
    <property type="entry name" value="Glyco_hydro18_cat"/>
</dbReference>
<dbReference type="CDD" id="cd06542">
    <property type="entry name" value="GH18_EndoS-like"/>
    <property type="match status" value="1"/>
</dbReference>
<evidence type="ECO:0008006" key="12">
    <source>
        <dbReference type="Google" id="ProtNLM"/>
    </source>
</evidence>
<dbReference type="Gene3D" id="2.60.20.10">
    <property type="entry name" value="Crystallins"/>
    <property type="match status" value="1"/>
</dbReference>
<evidence type="ECO:0000259" key="9">
    <source>
        <dbReference type="PROSITE" id="PS51910"/>
    </source>
</evidence>
<dbReference type="RefSeq" id="WP_221276016.1">
    <property type="nucleotide sequence ID" value="NZ_JACHCA010000005.1"/>
</dbReference>
<accession>A0A841JEQ8</accession>
<reference evidence="10 11" key="1">
    <citation type="submission" date="2020-08" db="EMBL/GenBank/DDBJ databases">
        <title>Genomic Encyclopedia of Type Strains, Phase IV (KMG-V): Genome sequencing to study the core and pangenomes of soil and plant-associated prokaryotes.</title>
        <authorList>
            <person name="Whitman W."/>
        </authorList>
    </citation>
    <scope>NUCLEOTIDE SEQUENCE [LARGE SCALE GENOMIC DNA]</scope>
    <source>
        <strain evidence="10 11">MP601</strain>
    </source>
</reference>
<comment type="similarity">
    <text evidence="1">Belongs to the beta/gamma-crystallin family.</text>
</comment>
<dbReference type="InterPro" id="IPR001064">
    <property type="entry name" value="Beta/gamma_crystallin"/>
</dbReference>
<sequence>MKTFINLSFNRIAVALFGFALMCTAACKKDLTPNAKTNTASSKLGTNAIGVSGPKGVCYVEVNNNDILNVGNYTLSTGEQLFDIGIIFAANINYNTTTQKAELFFNPQVTAVLNNAATKIQPLQAKGIKVMLSILGNHQGAGISNFPSQQAAQDFAQLLANAVTTYGLDGIDFDDEYADYGTNNTGQPNSSSFVYLVTALRQLMPNKLISFYFIGPAASNLSYNGVTVGSKIDYSWQAYYGSYGAPNVPGLAKSNLGPAAIDIQSTDASTAASLATQTVSDGYGIYLYYNLPNADSHTYLSNVSNALYGKATVFGSGGTTPPTTGVTFYQDINYGGTVTSNIAKGNYTLSQLQALGFVNDWASSVKIPSGWTVTMYSDDNFTGTSWTLTANTTNFTTLSPNANDVVSSVKIQ</sequence>
<dbReference type="GO" id="GO:0005975">
    <property type="term" value="P:carbohydrate metabolic process"/>
    <property type="evidence" value="ECO:0007669"/>
    <property type="project" value="InterPro"/>
</dbReference>
<dbReference type="SUPFAM" id="SSF49695">
    <property type="entry name" value="gamma-Crystallin-like"/>
    <property type="match status" value="1"/>
</dbReference>
<evidence type="ECO:0000256" key="1">
    <source>
        <dbReference type="ARBA" id="ARBA00009646"/>
    </source>
</evidence>
<evidence type="ECO:0000256" key="6">
    <source>
        <dbReference type="RuleBase" id="RU004453"/>
    </source>
</evidence>
<evidence type="ECO:0000313" key="10">
    <source>
        <dbReference type="EMBL" id="MBB6128066.1"/>
    </source>
</evidence>
<protein>
    <recommendedName>
        <fullName evidence="12">Glycosyl hydrolases family 18</fullName>
    </recommendedName>
</protein>
<keyword evidence="3 5" id="KW-0378">Hydrolase</keyword>
<evidence type="ECO:0000256" key="2">
    <source>
        <dbReference type="ARBA" id="ARBA00022737"/>
    </source>
</evidence>
<evidence type="ECO:0000259" key="8">
    <source>
        <dbReference type="PROSITE" id="PS50915"/>
    </source>
</evidence>